<dbReference type="Proteomes" id="UP001430953">
    <property type="component" value="Unassembled WGS sequence"/>
</dbReference>
<evidence type="ECO:0000313" key="2">
    <source>
        <dbReference type="Proteomes" id="UP001430953"/>
    </source>
</evidence>
<dbReference type="EMBL" id="JADYXP020000005">
    <property type="protein sequence ID" value="KAL0123531.1"/>
    <property type="molecule type" value="Genomic_DNA"/>
</dbReference>
<keyword evidence="2" id="KW-1185">Reference proteome</keyword>
<organism evidence="1 2">
    <name type="scientific">Cardiocondyla obscurior</name>
    <dbReference type="NCBI Taxonomy" id="286306"/>
    <lineage>
        <taxon>Eukaryota</taxon>
        <taxon>Metazoa</taxon>
        <taxon>Ecdysozoa</taxon>
        <taxon>Arthropoda</taxon>
        <taxon>Hexapoda</taxon>
        <taxon>Insecta</taxon>
        <taxon>Pterygota</taxon>
        <taxon>Neoptera</taxon>
        <taxon>Endopterygota</taxon>
        <taxon>Hymenoptera</taxon>
        <taxon>Apocrita</taxon>
        <taxon>Aculeata</taxon>
        <taxon>Formicoidea</taxon>
        <taxon>Formicidae</taxon>
        <taxon>Myrmicinae</taxon>
        <taxon>Cardiocondyla</taxon>
    </lineage>
</organism>
<dbReference type="AlphaFoldDB" id="A0AAW2G5J4"/>
<protein>
    <submittedName>
        <fullName evidence="1">Uncharacterized protein</fullName>
    </submittedName>
</protein>
<sequence length="57" mass="6310">MNSLSRRTALVSIFAALADLNYLLLTFRCFISPLACNLAINQCDRVTRNLAITPIPV</sequence>
<proteinExistence type="predicted"/>
<accession>A0AAW2G5J4</accession>
<comment type="caution">
    <text evidence="1">The sequence shown here is derived from an EMBL/GenBank/DDBJ whole genome shotgun (WGS) entry which is preliminary data.</text>
</comment>
<gene>
    <name evidence="1" type="ORF">PUN28_005800</name>
</gene>
<reference evidence="1 2" key="1">
    <citation type="submission" date="2023-03" db="EMBL/GenBank/DDBJ databases">
        <title>High recombination rates correlate with genetic variation in Cardiocondyla obscurior ants.</title>
        <authorList>
            <person name="Errbii M."/>
        </authorList>
    </citation>
    <scope>NUCLEOTIDE SEQUENCE [LARGE SCALE GENOMIC DNA]</scope>
    <source>
        <strain evidence="1">Alpha-2009</strain>
        <tissue evidence="1">Whole body</tissue>
    </source>
</reference>
<name>A0AAW2G5J4_9HYME</name>
<evidence type="ECO:0000313" key="1">
    <source>
        <dbReference type="EMBL" id="KAL0123531.1"/>
    </source>
</evidence>